<reference evidence="1" key="3">
    <citation type="submission" date="2023-05" db="EMBL/GenBank/DDBJ databases">
        <authorList>
            <person name="Smith C.H."/>
        </authorList>
    </citation>
    <scope>NUCLEOTIDE SEQUENCE</scope>
    <source>
        <strain evidence="1">CHS0354</strain>
        <tissue evidence="1">Mantle</tissue>
    </source>
</reference>
<dbReference type="EMBL" id="JAEAOA010001703">
    <property type="protein sequence ID" value="KAK3590393.1"/>
    <property type="molecule type" value="Genomic_DNA"/>
</dbReference>
<proteinExistence type="predicted"/>
<sequence>MMQLKPSEIRYCQNSISCVFTGKHHGTKIGKTLDGLMDGDISVNTIPCISVTIKNGNWFTHDNRRLWVLKHFELLGGCAKVSVIQKGCLEMRKFTTYNDGTDIRVRGDPGGIWYNKYTRNPEKYKNFLRHENISAHNESSAPTITSIVSDEVSRKVLFGDLIVDTIKIEPVLEQVTNTVHNTLKRKRCTANKTRTYSRKKKSWSAYFSFSSTPLSKMPAKPDLRQVFPSLMSQLNPISNATCTYTPSTSSALSTASSAKIVSFSKLIVQYNTDMLQSVLYLSKQEPEMKTLTRYNEGTDNIVRGDRGGIWYNKYTRNPEKYKNCLRIKNVSAHNESSAPSYVSFSSNPSLSKMPAKPDLRQVFPCLMSQLNPISNAICTYTPSTSSALSTASAAKIVC</sequence>
<gene>
    <name evidence="1" type="ORF">CHS0354_028503</name>
</gene>
<comment type="caution">
    <text evidence="1">The sequence shown here is derived from an EMBL/GenBank/DDBJ whole genome shotgun (WGS) entry which is preliminary data.</text>
</comment>
<reference evidence="1" key="2">
    <citation type="journal article" date="2021" name="Genome Biol. Evol.">
        <title>Developing a high-quality reference genome for a parasitic bivalve with doubly uniparental inheritance (Bivalvia: Unionida).</title>
        <authorList>
            <person name="Smith C.H."/>
        </authorList>
    </citation>
    <scope>NUCLEOTIDE SEQUENCE</scope>
    <source>
        <strain evidence="1">CHS0354</strain>
        <tissue evidence="1">Mantle</tissue>
    </source>
</reference>
<evidence type="ECO:0000313" key="1">
    <source>
        <dbReference type="EMBL" id="KAK3590393.1"/>
    </source>
</evidence>
<evidence type="ECO:0000313" key="2">
    <source>
        <dbReference type="Proteomes" id="UP001195483"/>
    </source>
</evidence>
<accession>A0AAE0SFA7</accession>
<name>A0AAE0SFA7_9BIVA</name>
<reference evidence="1" key="1">
    <citation type="journal article" date="2021" name="Genome Biol. Evol.">
        <title>A High-Quality Reference Genome for a Parasitic Bivalve with Doubly Uniparental Inheritance (Bivalvia: Unionida).</title>
        <authorList>
            <person name="Smith C.H."/>
        </authorList>
    </citation>
    <scope>NUCLEOTIDE SEQUENCE</scope>
    <source>
        <strain evidence="1">CHS0354</strain>
    </source>
</reference>
<protein>
    <submittedName>
        <fullName evidence="1">Uncharacterized protein</fullName>
    </submittedName>
</protein>
<dbReference type="AlphaFoldDB" id="A0AAE0SFA7"/>
<dbReference type="Proteomes" id="UP001195483">
    <property type="component" value="Unassembled WGS sequence"/>
</dbReference>
<keyword evidence="2" id="KW-1185">Reference proteome</keyword>
<organism evidence="1 2">
    <name type="scientific">Potamilus streckersoni</name>
    <dbReference type="NCBI Taxonomy" id="2493646"/>
    <lineage>
        <taxon>Eukaryota</taxon>
        <taxon>Metazoa</taxon>
        <taxon>Spiralia</taxon>
        <taxon>Lophotrochozoa</taxon>
        <taxon>Mollusca</taxon>
        <taxon>Bivalvia</taxon>
        <taxon>Autobranchia</taxon>
        <taxon>Heteroconchia</taxon>
        <taxon>Palaeoheterodonta</taxon>
        <taxon>Unionida</taxon>
        <taxon>Unionoidea</taxon>
        <taxon>Unionidae</taxon>
        <taxon>Ambleminae</taxon>
        <taxon>Lampsilini</taxon>
        <taxon>Potamilus</taxon>
    </lineage>
</organism>